<accession>A0A3P5ZGY2</accession>
<sequence length="62" mass="7240">MGLLMSPKRKSRKKKLRDSELSSRSLWLKQYDCTVLYNTCMQHISNPRISSTLTVENPLNQN</sequence>
<evidence type="ECO:0000256" key="1">
    <source>
        <dbReference type="SAM" id="MobiDB-lite"/>
    </source>
</evidence>
<dbReference type="AlphaFoldDB" id="A0A3P5ZGY2"/>
<proteinExistence type="predicted"/>
<feature type="compositionally biased region" description="Basic residues" evidence="1">
    <location>
        <begin position="7"/>
        <end position="16"/>
    </location>
</feature>
<organism evidence="2">
    <name type="scientific">Brassica campestris</name>
    <name type="common">Field mustard</name>
    <dbReference type="NCBI Taxonomy" id="3711"/>
    <lineage>
        <taxon>Eukaryota</taxon>
        <taxon>Viridiplantae</taxon>
        <taxon>Streptophyta</taxon>
        <taxon>Embryophyta</taxon>
        <taxon>Tracheophyta</taxon>
        <taxon>Spermatophyta</taxon>
        <taxon>Magnoliopsida</taxon>
        <taxon>eudicotyledons</taxon>
        <taxon>Gunneridae</taxon>
        <taxon>Pentapetalae</taxon>
        <taxon>rosids</taxon>
        <taxon>malvids</taxon>
        <taxon>Brassicales</taxon>
        <taxon>Brassicaceae</taxon>
        <taxon>Brassiceae</taxon>
        <taxon>Brassica</taxon>
    </lineage>
</organism>
<feature type="region of interest" description="Disordered" evidence="1">
    <location>
        <begin position="1"/>
        <end position="21"/>
    </location>
</feature>
<gene>
    <name evidence="2" type="ORF">BRAA05T21745Z</name>
</gene>
<reference evidence="2" key="1">
    <citation type="submission" date="2018-11" db="EMBL/GenBank/DDBJ databases">
        <authorList>
            <consortium name="Genoscope - CEA"/>
            <person name="William W."/>
        </authorList>
    </citation>
    <scope>NUCLEOTIDE SEQUENCE</scope>
</reference>
<evidence type="ECO:0000313" key="2">
    <source>
        <dbReference type="EMBL" id="VDC72031.1"/>
    </source>
</evidence>
<name>A0A3P5ZGY2_BRACM</name>
<dbReference type="EMBL" id="LR031570">
    <property type="protein sequence ID" value="VDC72031.1"/>
    <property type="molecule type" value="Genomic_DNA"/>
</dbReference>
<protein>
    <submittedName>
        <fullName evidence="2">Uncharacterized protein</fullName>
    </submittedName>
</protein>